<protein>
    <recommendedName>
        <fullName evidence="6">RING-type domain-containing protein</fullName>
    </recommendedName>
</protein>
<keyword evidence="2 4" id="KW-0863">Zinc-finger</keyword>
<dbReference type="EMBL" id="AGNL01046474">
    <property type="protein sequence ID" value="EJK47926.1"/>
    <property type="molecule type" value="Genomic_DNA"/>
</dbReference>
<comment type="caution">
    <text evidence="7">The sequence shown here is derived from an EMBL/GenBank/DDBJ whole genome shotgun (WGS) entry which is preliminary data.</text>
</comment>
<gene>
    <name evidence="8" type="ORF">THAOC_28476</name>
    <name evidence="7" type="ORF">THAOC_33321</name>
</gene>
<keyword evidence="3" id="KW-0862">Zinc</keyword>
<dbReference type="Gene3D" id="3.30.40.10">
    <property type="entry name" value="Zinc/RING finger domain, C3HC4 (zinc finger)"/>
    <property type="match status" value="1"/>
</dbReference>
<evidence type="ECO:0000256" key="2">
    <source>
        <dbReference type="ARBA" id="ARBA00022771"/>
    </source>
</evidence>
<dbReference type="PANTHER" id="PTHR25462:SF229">
    <property type="entry name" value="TRANSCRIPTION INTERMEDIARY FACTOR 1-BETA"/>
    <property type="match status" value="1"/>
</dbReference>
<dbReference type="Gene3D" id="1.25.40.20">
    <property type="entry name" value="Ankyrin repeat-containing domain"/>
    <property type="match status" value="1"/>
</dbReference>
<dbReference type="EMBL" id="AGNL01040134">
    <property type="protein sequence ID" value="EJK52273.1"/>
    <property type="molecule type" value="Genomic_DNA"/>
</dbReference>
<dbReference type="InterPro" id="IPR013083">
    <property type="entry name" value="Znf_RING/FYVE/PHD"/>
</dbReference>
<proteinExistence type="predicted"/>
<dbReference type="InterPro" id="IPR017907">
    <property type="entry name" value="Znf_RING_CS"/>
</dbReference>
<dbReference type="PROSITE" id="PS00518">
    <property type="entry name" value="ZF_RING_1"/>
    <property type="match status" value="1"/>
</dbReference>
<dbReference type="SUPFAM" id="SSF57850">
    <property type="entry name" value="RING/U-box"/>
    <property type="match status" value="1"/>
</dbReference>
<reference evidence="7 9" key="1">
    <citation type="journal article" date="2012" name="Genome Biol.">
        <title>Genome and low-iron response of an oceanic diatom adapted to chronic iron limitation.</title>
        <authorList>
            <person name="Lommer M."/>
            <person name="Specht M."/>
            <person name="Roy A.S."/>
            <person name="Kraemer L."/>
            <person name="Andreson R."/>
            <person name="Gutowska M.A."/>
            <person name="Wolf J."/>
            <person name="Bergner S.V."/>
            <person name="Schilhabel M.B."/>
            <person name="Klostermeier U.C."/>
            <person name="Beiko R.G."/>
            <person name="Rosenstiel P."/>
            <person name="Hippler M."/>
            <person name="Laroche J."/>
        </authorList>
    </citation>
    <scope>NUCLEOTIDE SEQUENCE [LARGE SCALE GENOMIC DNA]</scope>
    <source>
        <strain evidence="7 9">CCMP1005</strain>
    </source>
</reference>
<sequence>MAEHPNSTAAVTETTCGICLEESKDPLNLPCGHSFCDGCLDQWRSRYGVLEEMRRKCPICRATIPPSKEMVSSLISYRAAKQMMENNNETSSEVYRSVCRALARAEESAGEDWDGVTVLEDDRKPAIVMPDYIYNAAPRGDIKSVLKWINANRTEDRANAVTSLESMSLPILFLATMDNHLMLMTLLLQLGADADSRTSNGITAIEMLFNDVKFREEDVSLRAKLLLSWGAIFFHDGAKRKHHLSRASHLSRAREWGYHKLAHLLESELGGRRCEIVNLPSRPEINGKTCVTDEYLPDSNEYKVTLETKSKDVLVLSPDNLTRRDRTPQDCGYYIEFKNGRTIRHDFDSNEDCQAFVAALNNNGESQPAVTEESEAAAELAAAELLAELGFDDSPTEPSSGYKAKKSKKKKGGKKKRK</sequence>
<dbReference type="SMART" id="SM00184">
    <property type="entry name" value="RING"/>
    <property type="match status" value="1"/>
</dbReference>
<organism evidence="7 9">
    <name type="scientific">Thalassiosira oceanica</name>
    <name type="common">Marine diatom</name>
    <dbReference type="NCBI Taxonomy" id="159749"/>
    <lineage>
        <taxon>Eukaryota</taxon>
        <taxon>Sar</taxon>
        <taxon>Stramenopiles</taxon>
        <taxon>Ochrophyta</taxon>
        <taxon>Bacillariophyta</taxon>
        <taxon>Coscinodiscophyceae</taxon>
        <taxon>Thalassiosirophycidae</taxon>
        <taxon>Thalassiosirales</taxon>
        <taxon>Thalassiosiraceae</taxon>
        <taxon>Thalassiosira</taxon>
    </lineage>
</organism>
<dbReference type="GO" id="GO:0006513">
    <property type="term" value="P:protein monoubiquitination"/>
    <property type="evidence" value="ECO:0007669"/>
    <property type="project" value="TreeGrafter"/>
</dbReference>
<dbReference type="PANTHER" id="PTHR25462">
    <property type="entry name" value="BONUS, ISOFORM C-RELATED"/>
    <property type="match status" value="1"/>
</dbReference>
<evidence type="ECO:0000256" key="5">
    <source>
        <dbReference type="SAM" id="MobiDB-lite"/>
    </source>
</evidence>
<dbReference type="GO" id="GO:0061630">
    <property type="term" value="F:ubiquitin protein ligase activity"/>
    <property type="evidence" value="ECO:0007669"/>
    <property type="project" value="TreeGrafter"/>
</dbReference>
<dbReference type="InterPro" id="IPR018957">
    <property type="entry name" value="Znf_C3HC4_RING-type"/>
</dbReference>
<keyword evidence="1" id="KW-0479">Metal-binding</keyword>
<dbReference type="InterPro" id="IPR036770">
    <property type="entry name" value="Ankyrin_rpt-contain_sf"/>
</dbReference>
<name>K0RG11_THAOC</name>
<dbReference type="InterPro" id="IPR001841">
    <property type="entry name" value="Znf_RING"/>
</dbReference>
<dbReference type="GO" id="GO:0008270">
    <property type="term" value="F:zinc ion binding"/>
    <property type="evidence" value="ECO:0007669"/>
    <property type="project" value="UniProtKB-KW"/>
</dbReference>
<dbReference type="Proteomes" id="UP000266841">
    <property type="component" value="Unassembled WGS sequence"/>
</dbReference>
<evidence type="ECO:0000256" key="1">
    <source>
        <dbReference type="ARBA" id="ARBA00022723"/>
    </source>
</evidence>
<feature type="domain" description="RING-type" evidence="6">
    <location>
        <begin position="16"/>
        <end position="61"/>
    </location>
</feature>
<evidence type="ECO:0000256" key="3">
    <source>
        <dbReference type="ARBA" id="ARBA00022833"/>
    </source>
</evidence>
<dbReference type="InterPro" id="IPR047153">
    <property type="entry name" value="TRIM45/56/19-like"/>
</dbReference>
<accession>K0RG11</accession>
<evidence type="ECO:0000259" key="6">
    <source>
        <dbReference type="PROSITE" id="PS50089"/>
    </source>
</evidence>
<dbReference type="PROSITE" id="PS50089">
    <property type="entry name" value="ZF_RING_2"/>
    <property type="match status" value="1"/>
</dbReference>
<dbReference type="eggNOG" id="ENOG502QSQ8">
    <property type="taxonomic scope" value="Eukaryota"/>
</dbReference>
<evidence type="ECO:0000313" key="8">
    <source>
        <dbReference type="EMBL" id="EJK52273.1"/>
    </source>
</evidence>
<evidence type="ECO:0000313" key="7">
    <source>
        <dbReference type="EMBL" id="EJK47926.1"/>
    </source>
</evidence>
<dbReference type="SUPFAM" id="SSF48403">
    <property type="entry name" value="Ankyrin repeat"/>
    <property type="match status" value="1"/>
</dbReference>
<dbReference type="Pfam" id="PF00097">
    <property type="entry name" value="zf-C3HC4"/>
    <property type="match status" value="1"/>
</dbReference>
<evidence type="ECO:0000313" key="9">
    <source>
        <dbReference type="Proteomes" id="UP000266841"/>
    </source>
</evidence>
<feature type="compositionally biased region" description="Basic residues" evidence="5">
    <location>
        <begin position="403"/>
        <end position="418"/>
    </location>
</feature>
<keyword evidence="9" id="KW-1185">Reference proteome</keyword>
<dbReference type="AlphaFoldDB" id="K0RG11"/>
<feature type="region of interest" description="Disordered" evidence="5">
    <location>
        <begin position="389"/>
        <end position="418"/>
    </location>
</feature>
<evidence type="ECO:0000256" key="4">
    <source>
        <dbReference type="PROSITE-ProRule" id="PRU00175"/>
    </source>
</evidence>